<sequence>MSQIVEVKVPDIGDFVSVPVIELFVKAGDTIKVDDAICTLESDKATMDVPSSAAGIVTEVLVKVGDKVGEGAVLLKVEAAGAAAAATPAAAPAPAAAPVAAPAAASHAGGADIECDMLVLGAGPGGYSAAF</sequence>
<dbReference type="CDD" id="cd06849">
    <property type="entry name" value="lipoyl_domain"/>
    <property type="match status" value="1"/>
</dbReference>
<feature type="domain" description="Lipoyl-binding" evidence="6">
    <location>
        <begin position="4"/>
        <end position="78"/>
    </location>
</feature>
<dbReference type="EMBL" id="WTVR01000024">
    <property type="protein sequence ID" value="NMF89497.1"/>
    <property type="molecule type" value="Genomic_DNA"/>
</dbReference>
<dbReference type="Gene3D" id="2.40.50.100">
    <property type="match status" value="1"/>
</dbReference>
<evidence type="ECO:0000256" key="2">
    <source>
        <dbReference type="ARBA" id="ARBA00011484"/>
    </source>
</evidence>
<protein>
    <submittedName>
        <fullName evidence="7">Dihydrolipoyl dehydrogenase</fullName>
    </submittedName>
</protein>
<keyword evidence="5" id="KW-0012">Acyltransferase</keyword>
<evidence type="ECO:0000256" key="5">
    <source>
        <dbReference type="ARBA" id="ARBA00023315"/>
    </source>
</evidence>
<dbReference type="InterPro" id="IPR011053">
    <property type="entry name" value="Single_hybrid_motif"/>
</dbReference>
<evidence type="ECO:0000256" key="3">
    <source>
        <dbReference type="ARBA" id="ARBA00022679"/>
    </source>
</evidence>
<dbReference type="RefSeq" id="WP_345790521.1">
    <property type="nucleotide sequence ID" value="NZ_WTVR01000024.1"/>
</dbReference>
<evidence type="ECO:0000259" key="6">
    <source>
        <dbReference type="PROSITE" id="PS50968"/>
    </source>
</evidence>
<evidence type="ECO:0000256" key="1">
    <source>
        <dbReference type="ARBA" id="ARBA00001938"/>
    </source>
</evidence>
<name>A0ABX1MNJ4_9RHOO</name>
<feature type="non-terminal residue" evidence="7">
    <location>
        <position position="131"/>
    </location>
</feature>
<comment type="subunit">
    <text evidence="2">Forms a 24-polypeptide structural core with octahedral symmetry.</text>
</comment>
<gene>
    <name evidence="7" type="ORF">GPA26_13560</name>
</gene>
<keyword evidence="8" id="KW-1185">Reference proteome</keyword>
<dbReference type="Proteomes" id="UP000652074">
    <property type="component" value="Unassembled WGS sequence"/>
</dbReference>
<dbReference type="InterPro" id="IPR003016">
    <property type="entry name" value="2-oxoA_DH_lipoyl-BS"/>
</dbReference>
<dbReference type="InterPro" id="IPR000089">
    <property type="entry name" value="Biotin_lipoyl"/>
</dbReference>
<keyword evidence="4" id="KW-0450">Lipoyl</keyword>
<reference evidence="7 8" key="1">
    <citation type="submission" date="2019-12" db="EMBL/GenBank/DDBJ databases">
        <title>Comparative genomics gives insights into the taxonomy of the Azoarcus-Aromatoleum group and reveals separate origins of nif in the plant-associated Azoarcus and non-plant-associated Aromatoleum sub-groups.</title>
        <authorList>
            <person name="Lafos M."/>
            <person name="Maluk M."/>
            <person name="Batista M."/>
            <person name="Junghare M."/>
            <person name="Carmona M."/>
            <person name="Faoro H."/>
            <person name="Cruz L.M."/>
            <person name="Battistoni F."/>
            <person name="De Souza E."/>
            <person name="Pedrosa F."/>
            <person name="Chen W.-M."/>
            <person name="Poole P.S."/>
            <person name="Dixon R.A."/>
            <person name="James E.K."/>
        </authorList>
    </citation>
    <scope>NUCLEOTIDE SEQUENCE [LARGE SCALE GENOMIC DNA]</scope>
    <source>
        <strain evidence="7 8">ToN1</strain>
    </source>
</reference>
<dbReference type="PANTHER" id="PTHR43178">
    <property type="entry name" value="DIHYDROLIPOAMIDE ACETYLTRANSFERASE COMPONENT OF PYRUVATE DEHYDROGENASE COMPLEX"/>
    <property type="match status" value="1"/>
</dbReference>
<organism evidence="7 8">
    <name type="scientific">Aromatoleum petrolei</name>
    <dbReference type="NCBI Taxonomy" id="76116"/>
    <lineage>
        <taxon>Bacteria</taxon>
        <taxon>Pseudomonadati</taxon>
        <taxon>Pseudomonadota</taxon>
        <taxon>Betaproteobacteria</taxon>
        <taxon>Rhodocyclales</taxon>
        <taxon>Rhodocyclaceae</taxon>
        <taxon>Aromatoleum</taxon>
    </lineage>
</organism>
<dbReference type="Pfam" id="PF00364">
    <property type="entry name" value="Biotin_lipoyl"/>
    <property type="match status" value="1"/>
</dbReference>
<dbReference type="PROSITE" id="PS00189">
    <property type="entry name" value="LIPOYL"/>
    <property type="match status" value="1"/>
</dbReference>
<evidence type="ECO:0000256" key="4">
    <source>
        <dbReference type="ARBA" id="ARBA00022823"/>
    </source>
</evidence>
<comment type="caution">
    <text evidence="7">The sequence shown here is derived from an EMBL/GenBank/DDBJ whole genome shotgun (WGS) entry which is preliminary data.</text>
</comment>
<accession>A0ABX1MNJ4</accession>
<evidence type="ECO:0000313" key="8">
    <source>
        <dbReference type="Proteomes" id="UP000652074"/>
    </source>
</evidence>
<comment type="cofactor">
    <cofactor evidence="1">
        <name>(R)-lipoate</name>
        <dbReference type="ChEBI" id="CHEBI:83088"/>
    </cofactor>
</comment>
<dbReference type="PANTHER" id="PTHR43178:SF2">
    <property type="entry name" value="DIHYDROLIPOYLLYSINE-RESIDUE ACETYLTRANSFERASE COMPONENT OF PYRUVATE DEHYDROGENASE COMPLEX"/>
    <property type="match status" value="1"/>
</dbReference>
<proteinExistence type="predicted"/>
<dbReference type="InterPro" id="IPR050743">
    <property type="entry name" value="2-oxoacid_DH_E2_comp"/>
</dbReference>
<evidence type="ECO:0000313" key="7">
    <source>
        <dbReference type="EMBL" id="NMF89497.1"/>
    </source>
</evidence>
<dbReference type="SUPFAM" id="SSF51230">
    <property type="entry name" value="Single hybrid motif"/>
    <property type="match status" value="1"/>
</dbReference>
<keyword evidence="3" id="KW-0808">Transferase</keyword>
<dbReference type="PROSITE" id="PS50968">
    <property type="entry name" value="BIOTINYL_LIPOYL"/>
    <property type="match status" value="1"/>
</dbReference>